<dbReference type="KEGG" id="gms:SOIL9_81670"/>
<accession>A0A6P2DFI8</accession>
<dbReference type="Proteomes" id="UP000464178">
    <property type="component" value="Chromosome"/>
</dbReference>
<reference evidence="1 2" key="1">
    <citation type="submission" date="2019-05" db="EMBL/GenBank/DDBJ databases">
        <authorList>
            <consortium name="Science for Life Laboratories"/>
        </authorList>
    </citation>
    <scope>NUCLEOTIDE SEQUENCE [LARGE SCALE GENOMIC DNA]</scope>
    <source>
        <strain evidence="1">Soil9</strain>
    </source>
</reference>
<keyword evidence="2" id="KW-1185">Reference proteome</keyword>
<evidence type="ECO:0000313" key="1">
    <source>
        <dbReference type="EMBL" id="VTS00489.1"/>
    </source>
</evidence>
<dbReference type="AlphaFoldDB" id="A0A6P2DFI8"/>
<dbReference type="EMBL" id="LR593886">
    <property type="protein sequence ID" value="VTS00489.1"/>
    <property type="molecule type" value="Genomic_DNA"/>
</dbReference>
<organism evidence="1 2">
    <name type="scientific">Gemmata massiliana</name>
    <dbReference type="NCBI Taxonomy" id="1210884"/>
    <lineage>
        <taxon>Bacteria</taxon>
        <taxon>Pseudomonadati</taxon>
        <taxon>Planctomycetota</taxon>
        <taxon>Planctomycetia</taxon>
        <taxon>Gemmatales</taxon>
        <taxon>Gemmataceae</taxon>
        <taxon>Gemmata</taxon>
    </lineage>
</organism>
<proteinExistence type="predicted"/>
<evidence type="ECO:0000313" key="2">
    <source>
        <dbReference type="Proteomes" id="UP000464178"/>
    </source>
</evidence>
<name>A0A6P2DFI8_9BACT</name>
<protein>
    <submittedName>
        <fullName evidence="1">Membrane protein</fullName>
    </submittedName>
</protein>
<gene>
    <name evidence="1" type="ORF">SOIL9_81670</name>
</gene>
<sequence length="274" mass="29566">MVILALTGVGAMPLAIAGTILGIVSGAVGASIKRARSRTDPLERPQAPPEITADTELARLDRILGEALSTVAAHPNGSFKDIRIQRLIALGVQFRAAASGHGEAFNGTGSWYVAHDAVLAVPELKEYRAVVRIRTIERTREPAELESLRATFAAVRRGVLVERILVFPDALWPADQLLPIEGVRSWLEDQQAHAPRLIVVRECNLPAELAGTGDVCVFDDWAAGTRELEGRDQTARVVLDFATDAVHSAQDRLDRLSHLGIPFGDLLDRAARGG</sequence>